<reference evidence="17" key="1">
    <citation type="submission" date="2017-02" db="EMBL/GenBank/DDBJ databases">
        <authorList>
            <person name="Varghese N."/>
            <person name="Submissions S."/>
        </authorList>
    </citation>
    <scope>NUCLEOTIDE SEQUENCE [LARGE SCALE GENOMIC DNA]</scope>
    <source>
        <strain evidence="17">DSM 16521</strain>
    </source>
</reference>
<evidence type="ECO:0000256" key="4">
    <source>
        <dbReference type="ARBA" id="ARBA00022475"/>
    </source>
</evidence>
<dbReference type="InterPro" id="IPR001460">
    <property type="entry name" value="PCN-bd_Tpept"/>
</dbReference>
<keyword evidence="12" id="KW-0472">Membrane</keyword>
<evidence type="ECO:0000256" key="7">
    <source>
        <dbReference type="ARBA" id="ARBA00022692"/>
    </source>
</evidence>
<evidence type="ECO:0000256" key="12">
    <source>
        <dbReference type="ARBA" id="ARBA00023136"/>
    </source>
</evidence>
<dbReference type="InterPro" id="IPR036138">
    <property type="entry name" value="PBP_dimer_sf"/>
</dbReference>
<comment type="similarity">
    <text evidence="3">Belongs to the transpeptidase family.</text>
</comment>
<evidence type="ECO:0000256" key="8">
    <source>
        <dbReference type="ARBA" id="ARBA00022801"/>
    </source>
</evidence>
<feature type="domain" description="Penicillin-binding protein dimerisation" evidence="15">
    <location>
        <begin position="53"/>
        <end position="226"/>
    </location>
</feature>
<dbReference type="GO" id="GO:0071555">
    <property type="term" value="P:cell wall organization"/>
    <property type="evidence" value="ECO:0007669"/>
    <property type="project" value="UniProtKB-KW"/>
</dbReference>
<evidence type="ECO:0000256" key="13">
    <source>
        <dbReference type="ARBA" id="ARBA00023316"/>
    </source>
</evidence>
<keyword evidence="5" id="KW-0997">Cell inner membrane</keyword>
<dbReference type="Gene3D" id="3.90.1310.10">
    <property type="entry name" value="Penicillin-binding protein 2a (Domain 2)"/>
    <property type="match status" value="1"/>
</dbReference>
<dbReference type="InterPro" id="IPR012338">
    <property type="entry name" value="Beta-lactam/transpept-like"/>
</dbReference>
<dbReference type="InterPro" id="IPR050515">
    <property type="entry name" value="Beta-lactam/transpept"/>
</dbReference>
<evidence type="ECO:0000256" key="6">
    <source>
        <dbReference type="ARBA" id="ARBA00022670"/>
    </source>
</evidence>
<dbReference type="GO" id="GO:0009002">
    <property type="term" value="F:serine-type D-Ala-D-Ala carboxypeptidase activity"/>
    <property type="evidence" value="ECO:0007669"/>
    <property type="project" value="InterPro"/>
</dbReference>
<gene>
    <name evidence="16" type="ORF">SAMN02745885_02377</name>
</gene>
<dbReference type="GO" id="GO:0008360">
    <property type="term" value="P:regulation of cell shape"/>
    <property type="evidence" value="ECO:0007669"/>
    <property type="project" value="UniProtKB-KW"/>
</dbReference>
<sequence length="670" mass="74661">MTMKGIEKRMGVMQAIAGIIFVVLLSRLAYMQLIEQEKYTLMAQSNRIQLATVTAARGEIMDRNGKVLARSRPSFNISVALVDLKKEDQEEVFRRLASLLGRKAEDIENLVKQQPKKYVPVPIAEDVPLEVVTKIEERRMELPGVIVEVKPQREYVYGDFLSHVLGYVRQPSQEFLQKMIEQYPEEDYKLNDKLGITGIERWFETELHGKDGARQVEVDARMRPVRDLGVVEPVPGNNLILTIDSQLQKVAEESLIRTMAQVQREFPDAKGGAVVVLNVRTGEVLAMASKPSFDPNRFNRPISKEEWETTFSDKLPFPPLLNRAISPFAPGSTFKMVTAAAALETGSIGPGFSVYDPGYYQLGNRKFKCWQISGHGRVDLKKAIQVSCNTFFFTAGLAAGNDQIARYAKEFGLGEKTGITLPGESSGTVPTEEWKKALNTRLLKWRYDALYAELEEKYKNKLAQAKTEEEKDKILKQKEKDKKRLDRSYQAELEYNTAWHAYDTLNMAIGQGSNQYTPLQLANYVAAIANGGYLYRPQLVKKIVDHSGRTLKEFKPELIRKVNVSDKTLSLLRQGMLAVTQPGGTAAGRFAGFPVKVAGKTGTAQVFGKDNHGLFVGFAPYDKPEIAVAAIIEHGGHGGTSAGVVARDVLAAYFKVPQEMLKKGGTSAEE</sequence>
<dbReference type="GO" id="GO:0006508">
    <property type="term" value="P:proteolysis"/>
    <property type="evidence" value="ECO:0007669"/>
    <property type="project" value="UniProtKB-KW"/>
</dbReference>
<dbReference type="GO" id="GO:0071972">
    <property type="term" value="F:peptidoglycan L,D-transpeptidase activity"/>
    <property type="evidence" value="ECO:0007669"/>
    <property type="project" value="TreeGrafter"/>
</dbReference>
<keyword evidence="17" id="KW-1185">Reference proteome</keyword>
<keyword evidence="7" id="KW-0812">Transmembrane</keyword>
<dbReference type="Gene3D" id="3.40.710.10">
    <property type="entry name" value="DD-peptidase/beta-lactamase superfamily"/>
    <property type="match status" value="1"/>
</dbReference>
<keyword evidence="11" id="KW-1133">Transmembrane helix</keyword>
<feature type="domain" description="Penicillin-binding protein transpeptidase" evidence="14">
    <location>
        <begin position="272"/>
        <end position="650"/>
    </location>
</feature>
<comment type="subcellular location">
    <subcellularLocation>
        <location evidence="2">Cell membrane</location>
    </subcellularLocation>
    <subcellularLocation>
        <location evidence="1">Membrane</location>
        <topology evidence="1">Single-pass membrane protein</topology>
    </subcellularLocation>
</comment>
<dbReference type="InterPro" id="IPR017790">
    <property type="entry name" value="Penicillin-binding_protein_2"/>
</dbReference>
<dbReference type="GO" id="GO:0009252">
    <property type="term" value="P:peptidoglycan biosynthetic process"/>
    <property type="evidence" value="ECO:0007669"/>
    <property type="project" value="UniProtKB-KW"/>
</dbReference>
<keyword evidence="16" id="KW-0808">Transferase</keyword>
<evidence type="ECO:0000256" key="1">
    <source>
        <dbReference type="ARBA" id="ARBA00004167"/>
    </source>
</evidence>
<accession>A0A1T4S198</accession>
<name>A0A1T4S198_9FIRM</name>
<proteinExistence type="inferred from homology"/>
<dbReference type="PANTHER" id="PTHR30627:SF2">
    <property type="entry name" value="PEPTIDOGLYCAN D,D-TRANSPEPTIDASE MRDA"/>
    <property type="match status" value="1"/>
</dbReference>
<organism evidence="16 17">
    <name type="scientific">Carboxydocella sporoproducens DSM 16521</name>
    <dbReference type="NCBI Taxonomy" id="1121270"/>
    <lineage>
        <taxon>Bacteria</taxon>
        <taxon>Bacillati</taxon>
        <taxon>Bacillota</taxon>
        <taxon>Clostridia</taxon>
        <taxon>Eubacteriales</taxon>
        <taxon>Clostridiales Family XVI. Incertae Sedis</taxon>
        <taxon>Carboxydocella</taxon>
    </lineage>
</organism>
<dbReference type="Pfam" id="PF00905">
    <property type="entry name" value="Transpeptidase"/>
    <property type="match status" value="1"/>
</dbReference>
<evidence type="ECO:0000259" key="15">
    <source>
        <dbReference type="Pfam" id="PF03717"/>
    </source>
</evidence>
<dbReference type="AlphaFoldDB" id="A0A1T4S198"/>
<evidence type="ECO:0000256" key="9">
    <source>
        <dbReference type="ARBA" id="ARBA00022960"/>
    </source>
</evidence>
<protein>
    <submittedName>
        <fullName evidence="16">Peptidoglycan glycosyltransferase</fullName>
    </submittedName>
</protein>
<dbReference type="GO" id="GO:0008658">
    <property type="term" value="F:penicillin binding"/>
    <property type="evidence" value="ECO:0007669"/>
    <property type="project" value="InterPro"/>
</dbReference>
<dbReference type="OrthoDB" id="9757901at2"/>
<dbReference type="Pfam" id="PF03717">
    <property type="entry name" value="PBP_dimer"/>
    <property type="match status" value="1"/>
</dbReference>
<dbReference type="PANTHER" id="PTHR30627">
    <property type="entry name" value="PEPTIDOGLYCAN D,D-TRANSPEPTIDASE"/>
    <property type="match status" value="1"/>
</dbReference>
<dbReference type="EMBL" id="FUXM01000040">
    <property type="protein sequence ID" value="SKA21856.1"/>
    <property type="molecule type" value="Genomic_DNA"/>
</dbReference>
<evidence type="ECO:0000256" key="5">
    <source>
        <dbReference type="ARBA" id="ARBA00022519"/>
    </source>
</evidence>
<keyword evidence="13" id="KW-0961">Cell wall biogenesis/degradation</keyword>
<evidence type="ECO:0000259" key="14">
    <source>
        <dbReference type="Pfam" id="PF00905"/>
    </source>
</evidence>
<evidence type="ECO:0000256" key="2">
    <source>
        <dbReference type="ARBA" id="ARBA00004236"/>
    </source>
</evidence>
<dbReference type="InterPro" id="IPR005311">
    <property type="entry name" value="PBP_dimer"/>
</dbReference>
<dbReference type="SUPFAM" id="SSF56519">
    <property type="entry name" value="Penicillin binding protein dimerisation domain"/>
    <property type="match status" value="1"/>
</dbReference>
<dbReference type="GO" id="GO:0005886">
    <property type="term" value="C:plasma membrane"/>
    <property type="evidence" value="ECO:0007669"/>
    <property type="project" value="UniProtKB-SubCell"/>
</dbReference>
<keyword evidence="4" id="KW-1003">Cell membrane</keyword>
<evidence type="ECO:0000256" key="11">
    <source>
        <dbReference type="ARBA" id="ARBA00022989"/>
    </source>
</evidence>
<dbReference type="RefSeq" id="WP_078666370.1">
    <property type="nucleotide sequence ID" value="NZ_FUXM01000040.1"/>
</dbReference>
<keyword evidence="10" id="KW-0573">Peptidoglycan synthesis</keyword>
<evidence type="ECO:0000256" key="3">
    <source>
        <dbReference type="ARBA" id="ARBA00007171"/>
    </source>
</evidence>
<dbReference type="NCBIfam" id="TIGR03423">
    <property type="entry name" value="pbp2_mrdA"/>
    <property type="match status" value="1"/>
</dbReference>
<keyword evidence="9" id="KW-0133">Cell shape</keyword>
<evidence type="ECO:0000313" key="17">
    <source>
        <dbReference type="Proteomes" id="UP000189933"/>
    </source>
</evidence>
<keyword evidence="6" id="KW-0645">Protease</keyword>
<dbReference type="SUPFAM" id="SSF56601">
    <property type="entry name" value="beta-lactamase/transpeptidase-like"/>
    <property type="match status" value="1"/>
</dbReference>
<evidence type="ECO:0000256" key="10">
    <source>
        <dbReference type="ARBA" id="ARBA00022984"/>
    </source>
</evidence>
<dbReference type="Proteomes" id="UP000189933">
    <property type="component" value="Unassembled WGS sequence"/>
</dbReference>
<dbReference type="GO" id="GO:0016740">
    <property type="term" value="F:transferase activity"/>
    <property type="evidence" value="ECO:0007669"/>
    <property type="project" value="UniProtKB-KW"/>
</dbReference>
<keyword evidence="8" id="KW-0378">Hydrolase</keyword>
<evidence type="ECO:0000313" key="16">
    <source>
        <dbReference type="EMBL" id="SKA21856.1"/>
    </source>
</evidence>